<evidence type="ECO:0000256" key="2">
    <source>
        <dbReference type="SAM" id="SignalP"/>
    </source>
</evidence>
<reference evidence="4" key="1">
    <citation type="submission" date="2021-11" db="EMBL/GenBank/DDBJ databases">
        <title>Genome sequence.</title>
        <authorList>
            <person name="Sun Q."/>
        </authorList>
    </citation>
    <scope>NUCLEOTIDE SEQUENCE</scope>
    <source>
        <strain evidence="4">JC740</strain>
    </source>
</reference>
<evidence type="ECO:0000256" key="1">
    <source>
        <dbReference type="SAM" id="MobiDB-lite"/>
    </source>
</evidence>
<dbReference type="RefSeq" id="WP_230274543.1">
    <property type="nucleotide sequence ID" value="NZ_JAJKFW010000025.1"/>
</dbReference>
<feature type="signal peptide" evidence="2">
    <location>
        <begin position="1"/>
        <end position="24"/>
    </location>
</feature>
<dbReference type="SUPFAM" id="SSF53590">
    <property type="entry name" value="Nucleoside hydrolase"/>
    <property type="match status" value="1"/>
</dbReference>
<name>A0ABS8NJ89_9BACT</name>
<feature type="region of interest" description="Disordered" evidence="1">
    <location>
        <begin position="379"/>
        <end position="410"/>
    </location>
</feature>
<dbReference type="Pfam" id="PF07632">
    <property type="entry name" value="Sde182_NH-like"/>
    <property type="match status" value="1"/>
</dbReference>
<keyword evidence="5" id="KW-1185">Reference proteome</keyword>
<dbReference type="Gene3D" id="3.90.245.10">
    <property type="entry name" value="Ribonucleoside hydrolase-like"/>
    <property type="match status" value="1"/>
</dbReference>
<proteinExistence type="predicted"/>
<gene>
    <name evidence="4" type="ORF">LOC71_15025</name>
</gene>
<protein>
    <submittedName>
        <fullName evidence="4">DUF1593 domain-containing protein</fullName>
    </submittedName>
</protein>
<feature type="chain" id="PRO_5046583694" evidence="2">
    <location>
        <begin position="25"/>
        <end position="436"/>
    </location>
</feature>
<dbReference type="EMBL" id="JAJKFW010000025">
    <property type="protein sequence ID" value="MCC9643596.1"/>
    <property type="molecule type" value="Genomic_DNA"/>
</dbReference>
<accession>A0ABS8NJ89</accession>
<dbReference type="InterPro" id="IPR036452">
    <property type="entry name" value="Ribo_hydro-like"/>
</dbReference>
<organism evidence="4 5">
    <name type="scientific">Rhodopirellula halodulae</name>
    <dbReference type="NCBI Taxonomy" id="2894198"/>
    <lineage>
        <taxon>Bacteria</taxon>
        <taxon>Pseudomonadati</taxon>
        <taxon>Planctomycetota</taxon>
        <taxon>Planctomycetia</taxon>
        <taxon>Pirellulales</taxon>
        <taxon>Pirellulaceae</taxon>
        <taxon>Rhodopirellula</taxon>
    </lineage>
</organism>
<evidence type="ECO:0000313" key="4">
    <source>
        <dbReference type="EMBL" id="MCC9643596.1"/>
    </source>
</evidence>
<feature type="domain" description="Cellulose-binding Sde182 nucleoside hydrolase-like" evidence="3">
    <location>
        <begin position="41"/>
        <end position="282"/>
    </location>
</feature>
<sequence length="436" mass="49068">MCLVVDRLLVLLVCVSFGCVAIQAEEPSSQQDPNSNGLRPRVIVSTDIGGTDPDDFQSMVHLLVYADRLDLEGLISSPFGEGRVEDLLDVVDCYEKDFTNLRSHSDQYPTANVLRAICKQGETEVAPHAGVRRSTEGSDWIIRCAKREDSRPLHVLVWGGLEDLAQALHDDPSILPRLRVYWIGGPNKKWSPDAYQYLVDHHPTLWMIESNSAYRGWFTGGNQKGEWENESFVRTHVKDFGELGRLFAAHKMDLKMGDTPSLARLLNGVAEDPTAPSWGGRYVRAWRRPRLVLERMPTASDRMEVFGILELNLSVEQTPTNPEVKLLVENQALNGHFAGDGTVRFRFCPKAAKQYDFRIKSNVKSLDGLQGEVRAVSPERAVTSQPDDRLPQWWTDDPSSDVAEGPHAGAKTVSQWREAYLEDFAERMKRCVEPLQ</sequence>
<evidence type="ECO:0000259" key="3">
    <source>
        <dbReference type="Pfam" id="PF07632"/>
    </source>
</evidence>
<dbReference type="Proteomes" id="UP001430306">
    <property type="component" value="Unassembled WGS sequence"/>
</dbReference>
<dbReference type="InterPro" id="IPR011483">
    <property type="entry name" value="Sde182_NH-like"/>
</dbReference>
<evidence type="ECO:0000313" key="5">
    <source>
        <dbReference type="Proteomes" id="UP001430306"/>
    </source>
</evidence>
<dbReference type="PROSITE" id="PS51257">
    <property type="entry name" value="PROKAR_LIPOPROTEIN"/>
    <property type="match status" value="1"/>
</dbReference>
<keyword evidence="2" id="KW-0732">Signal</keyword>
<comment type="caution">
    <text evidence="4">The sequence shown here is derived from an EMBL/GenBank/DDBJ whole genome shotgun (WGS) entry which is preliminary data.</text>
</comment>